<keyword evidence="4 5" id="KW-0472">Membrane</keyword>
<dbReference type="Pfam" id="PF10277">
    <property type="entry name" value="Frag1"/>
    <property type="match status" value="1"/>
</dbReference>
<keyword evidence="8" id="KW-1185">Reference proteome</keyword>
<evidence type="ECO:0000259" key="6">
    <source>
        <dbReference type="Pfam" id="PF10277"/>
    </source>
</evidence>
<feature type="non-terminal residue" evidence="7">
    <location>
        <position position="229"/>
    </location>
</feature>
<dbReference type="PANTHER" id="PTHR21324:SF2">
    <property type="entry name" value="EG:22E5.9 PROTEIN"/>
    <property type="match status" value="1"/>
</dbReference>
<name>A0A1E4TPK5_PACTA</name>
<dbReference type="OrthoDB" id="10032492at2759"/>
<feature type="transmembrane region" description="Helical" evidence="5">
    <location>
        <begin position="12"/>
        <end position="37"/>
    </location>
</feature>
<organism evidence="7 8">
    <name type="scientific">Pachysolen tannophilus NRRL Y-2460</name>
    <dbReference type="NCBI Taxonomy" id="669874"/>
    <lineage>
        <taxon>Eukaryota</taxon>
        <taxon>Fungi</taxon>
        <taxon>Dikarya</taxon>
        <taxon>Ascomycota</taxon>
        <taxon>Saccharomycotina</taxon>
        <taxon>Pichiomycetes</taxon>
        <taxon>Pachysolenaceae</taxon>
        <taxon>Pachysolen</taxon>
    </lineage>
</organism>
<feature type="transmembrane region" description="Helical" evidence="5">
    <location>
        <begin position="57"/>
        <end position="74"/>
    </location>
</feature>
<dbReference type="InterPro" id="IPR050911">
    <property type="entry name" value="DRAM/TMEM150_Autophagy_Mod"/>
</dbReference>
<evidence type="ECO:0000313" key="7">
    <source>
        <dbReference type="EMBL" id="ODV93677.1"/>
    </source>
</evidence>
<evidence type="ECO:0000256" key="1">
    <source>
        <dbReference type="ARBA" id="ARBA00004127"/>
    </source>
</evidence>
<feature type="transmembrane region" description="Helical" evidence="5">
    <location>
        <begin position="129"/>
        <end position="151"/>
    </location>
</feature>
<evidence type="ECO:0000256" key="3">
    <source>
        <dbReference type="ARBA" id="ARBA00022989"/>
    </source>
</evidence>
<proteinExistence type="predicted"/>
<feature type="transmembrane region" description="Helical" evidence="5">
    <location>
        <begin position="172"/>
        <end position="197"/>
    </location>
</feature>
<evidence type="ECO:0000256" key="2">
    <source>
        <dbReference type="ARBA" id="ARBA00022692"/>
    </source>
</evidence>
<evidence type="ECO:0000313" key="8">
    <source>
        <dbReference type="Proteomes" id="UP000094236"/>
    </source>
</evidence>
<dbReference type="STRING" id="669874.A0A1E4TPK5"/>
<dbReference type="InterPro" id="IPR019402">
    <property type="entry name" value="CWH43_N"/>
</dbReference>
<reference evidence="8" key="1">
    <citation type="submission" date="2016-05" db="EMBL/GenBank/DDBJ databases">
        <title>Comparative genomics of biotechnologically important yeasts.</title>
        <authorList>
            <consortium name="DOE Joint Genome Institute"/>
            <person name="Riley R."/>
            <person name="Haridas S."/>
            <person name="Wolfe K.H."/>
            <person name="Lopes M.R."/>
            <person name="Hittinger C.T."/>
            <person name="Goker M."/>
            <person name="Salamov A."/>
            <person name="Wisecaver J."/>
            <person name="Long T.M."/>
            <person name="Aerts A.L."/>
            <person name="Barry K."/>
            <person name="Choi C."/>
            <person name="Clum A."/>
            <person name="Coughlan A.Y."/>
            <person name="Deshpande S."/>
            <person name="Douglass A.P."/>
            <person name="Hanson S.J."/>
            <person name="Klenk H.-P."/>
            <person name="Labutti K."/>
            <person name="Lapidus A."/>
            <person name="Lindquist E."/>
            <person name="Lipzen A."/>
            <person name="Meier-Kolthoff J.P."/>
            <person name="Ohm R.A."/>
            <person name="Otillar R.P."/>
            <person name="Pangilinan J."/>
            <person name="Peng Y."/>
            <person name="Rokas A."/>
            <person name="Rosa C.A."/>
            <person name="Scheuner C."/>
            <person name="Sibirny A.A."/>
            <person name="Slot J.C."/>
            <person name="Stielow J.B."/>
            <person name="Sun H."/>
            <person name="Kurtzman C.P."/>
            <person name="Blackwell M."/>
            <person name="Grigoriev I.V."/>
            <person name="Jeffries T.W."/>
        </authorList>
    </citation>
    <scope>NUCLEOTIDE SEQUENCE [LARGE SCALE GENOMIC DNA]</scope>
    <source>
        <strain evidence="8">NRRL Y-2460</strain>
    </source>
</reference>
<gene>
    <name evidence="7" type="ORF">PACTADRAFT_27473</name>
</gene>
<keyword evidence="2 5" id="KW-0812">Transmembrane</keyword>
<feature type="domain" description="CWH43-like N-terminal" evidence="6">
    <location>
        <begin position="4"/>
        <end position="228"/>
    </location>
</feature>
<feature type="transmembrane region" description="Helical" evidence="5">
    <location>
        <begin position="94"/>
        <end position="117"/>
    </location>
</feature>
<protein>
    <recommendedName>
        <fullName evidence="6">CWH43-like N-terminal domain-containing protein</fullName>
    </recommendedName>
</protein>
<dbReference type="Proteomes" id="UP000094236">
    <property type="component" value="Unassembled WGS sequence"/>
</dbReference>
<sequence>LFQYWEIPLVTVFVWYGMLIALLACWSFEGHPIYWFMTGYQFPVYISDIGATSLQPIFISCSGFQGIFFVLTLIAERWLRYKRKLLPNTLKIQVIFASCSIVAACISMLGILFTSIFNTNSFDHVHFAMVSIFIGFAFLVCALNTINYLLLWKYSYRDEMINLFNCYKVNRFAFSFWCKLIWVAFAAAFAIAFGAAMEEDHDSISSCFEWTLSFWYGILLCIYAIDLSP</sequence>
<dbReference type="PANTHER" id="PTHR21324">
    <property type="entry name" value="FASTING-INDUCIBLE INTEGRAL MEMBRANE PROTEIN TM6P1-RELATED"/>
    <property type="match status" value="1"/>
</dbReference>
<accession>A0A1E4TPK5</accession>
<dbReference type="EMBL" id="KV454017">
    <property type="protein sequence ID" value="ODV93677.1"/>
    <property type="molecule type" value="Genomic_DNA"/>
</dbReference>
<dbReference type="GO" id="GO:0005886">
    <property type="term" value="C:plasma membrane"/>
    <property type="evidence" value="ECO:0007669"/>
    <property type="project" value="TreeGrafter"/>
</dbReference>
<evidence type="ECO:0000256" key="4">
    <source>
        <dbReference type="ARBA" id="ARBA00023136"/>
    </source>
</evidence>
<evidence type="ECO:0000256" key="5">
    <source>
        <dbReference type="SAM" id="Phobius"/>
    </source>
</evidence>
<dbReference type="GO" id="GO:0012505">
    <property type="term" value="C:endomembrane system"/>
    <property type="evidence" value="ECO:0007669"/>
    <property type="project" value="UniProtKB-SubCell"/>
</dbReference>
<keyword evidence="3 5" id="KW-1133">Transmembrane helix</keyword>
<dbReference type="AlphaFoldDB" id="A0A1E4TPK5"/>
<feature type="transmembrane region" description="Helical" evidence="5">
    <location>
        <begin position="203"/>
        <end position="225"/>
    </location>
</feature>
<comment type="subcellular location">
    <subcellularLocation>
        <location evidence="1">Endomembrane system</location>
        <topology evidence="1">Multi-pass membrane protein</topology>
    </subcellularLocation>
</comment>
<feature type="non-terminal residue" evidence="7">
    <location>
        <position position="1"/>
    </location>
</feature>